<dbReference type="AlphaFoldDB" id="A0A7W9L3S2"/>
<dbReference type="InterPro" id="IPR051807">
    <property type="entry name" value="Sec-metab_biosynth-assoc"/>
</dbReference>
<dbReference type="Pfam" id="PF03795">
    <property type="entry name" value="YCII"/>
    <property type="match status" value="1"/>
</dbReference>
<comment type="caution">
    <text evidence="3">The sequence shown here is derived from an EMBL/GenBank/DDBJ whole genome shotgun (WGS) entry which is preliminary data.</text>
</comment>
<dbReference type="InterPro" id="IPR005545">
    <property type="entry name" value="YCII"/>
</dbReference>
<keyword evidence="4" id="KW-1185">Reference proteome</keyword>
<proteinExistence type="inferred from homology"/>
<name>A0A7W9L3S2_9HYPH</name>
<comment type="similarity">
    <text evidence="1">Belongs to the YciI family.</text>
</comment>
<dbReference type="PANTHER" id="PTHR33606">
    <property type="entry name" value="PROTEIN YCII"/>
    <property type="match status" value="1"/>
</dbReference>
<reference evidence="3 4" key="1">
    <citation type="submission" date="2020-08" db="EMBL/GenBank/DDBJ databases">
        <title>Genomic Encyclopedia of Type Strains, Phase IV (KMG-IV): sequencing the most valuable type-strain genomes for metagenomic binning, comparative biology and taxonomic classification.</title>
        <authorList>
            <person name="Goeker M."/>
        </authorList>
    </citation>
    <scope>NUCLEOTIDE SEQUENCE [LARGE SCALE GENOMIC DNA]</scope>
    <source>
        <strain evidence="3 4">DSM 16268</strain>
    </source>
</reference>
<dbReference type="Proteomes" id="UP000523821">
    <property type="component" value="Unassembled WGS sequence"/>
</dbReference>
<organism evidence="3 4">
    <name type="scientific">Prosthecomicrobium pneumaticum</name>
    <dbReference type="NCBI Taxonomy" id="81895"/>
    <lineage>
        <taxon>Bacteria</taxon>
        <taxon>Pseudomonadati</taxon>
        <taxon>Pseudomonadota</taxon>
        <taxon>Alphaproteobacteria</taxon>
        <taxon>Hyphomicrobiales</taxon>
        <taxon>Kaistiaceae</taxon>
        <taxon>Prosthecomicrobium</taxon>
    </lineage>
</organism>
<evidence type="ECO:0000313" key="4">
    <source>
        <dbReference type="Proteomes" id="UP000523821"/>
    </source>
</evidence>
<gene>
    <name evidence="3" type="ORF">GGQ63_003929</name>
</gene>
<evidence type="ECO:0000259" key="2">
    <source>
        <dbReference type="Pfam" id="PF03795"/>
    </source>
</evidence>
<dbReference type="PANTHER" id="PTHR33606:SF3">
    <property type="entry name" value="PROTEIN YCII"/>
    <property type="match status" value="1"/>
</dbReference>
<dbReference type="Gene3D" id="3.30.70.1060">
    <property type="entry name" value="Dimeric alpha+beta barrel"/>
    <property type="match status" value="1"/>
</dbReference>
<dbReference type="EMBL" id="JACHOO010000010">
    <property type="protein sequence ID" value="MBB5754837.1"/>
    <property type="molecule type" value="Genomic_DNA"/>
</dbReference>
<dbReference type="InterPro" id="IPR011008">
    <property type="entry name" value="Dimeric_a/b-barrel"/>
</dbReference>
<accession>A0A7W9L3S2</accession>
<feature type="domain" description="YCII-related" evidence="2">
    <location>
        <begin position="1"/>
        <end position="88"/>
    </location>
</feature>
<dbReference type="RefSeq" id="WP_183858264.1">
    <property type="nucleotide sequence ID" value="NZ_JACHOO010000010.1"/>
</dbReference>
<protein>
    <recommendedName>
        <fullName evidence="2">YCII-related domain-containing protein</fullName>
    </recommendedName>
</protein>
<sequence>MPYLVDTLHHPDSAAAREALRPAHLAYLAAHMGLLLAAGAKLEDGGAVGAGSFYILAVEDRAMAEAFIAAEPYARGGLCATVTYTRWRKAIFNFARETPAQPSSLRETTA</sequence>
<evidence type="ECO:0000256" key="1">
    <source>
        <dbReference type="ARBA" id="ARBA00007689"/>
    </source>
</evidence>
<dbReference type="SUPFAM" id="SSF54909">
    <property type="entry name" value="Dimeric alpha+beta barrel"/>
    <property type="match status" value="1"/>
</dbReference>
<evidence type="ECO:0000313" key="3">
    <source>
        <dbReference type="EMBL" id="MBB5754837.1"/>
    </source>
</evidence>